<keyword evidence="1" id="KW-0378">Hydrolase</keyword>
<gene>
    <name evidence="2" type="ORF">SAMN05414137_1369</name>
</gene>
<protein>
    <submittedName>
        <fullName evidence="2">Probable phosphoglycerate mutase</fullName>
    </submittedName>
</protein>
<sequence length="219" mass="23520">MPAGRVTGSGTAGLSAGVHLRMHDRYLYLARHGEATPDESELTQAGRHQAQLLGRRLRAVPLTAVHHGPLPRAAQTARLVGEELGSVPLRASEAAGDYVPHVPERGTGAARFASLPAADRALGARLARQAVAEFTGPCEEGSAPRHDLVVTHAFLIAWLVCAAMDAPSWRWTTLNHGNAALTVIHYAPDRPASVLVYNDTSHLPHDLRWTGFPARLRTP</sequence>
<dbReference type="SMART" id="SM00855">
    <property type="entry name" value="PGAM"/>
    <property type="match status" value="1"/>
</dbReference>
<dbReference type="CDD" id="cd07067">
    <property type="entry name" value="HP_PGM_like"/>
    <property type="match status" value="1"/>
</dbReference>
<dbReference type="STRING" id="235985.SAMN05414137_1369"/>
<dbReference type="EMBL" id="FOAZ01000036">
    <property type="protein sequence ID" value="SEM59009.1"/>
    <property type="molecule type" value="Genomic_DNA"/>
</dbReference>
<organism evidence="2 3">
    <name type="scientific">Streptacidiphilus jiangxiensis</name>
    <dbReference type="NCBI Taxonomy" id="235985"/>
    <lineage>
        <taxon>Bacteria</taxon>
        <taxon>Bacillati</taxon>
        <taxon>Actinomycetota</taxon>
        <taxon>Actinomycetes</taxon>
        <taxon>Kitasatosporales</taxon>
        <taxon>Streptomycetaceae</taxon>
        <taxon>Streptacidiphilus</taxon>
    </lineage>
</organism>
<evidence type="ECO:0000313" key="3">
    <source>
        <dbReference type="Proteomes" id="UP000183015"/>
    </source>
</evidence>
<dbReference type="GO" id="GO:0016787">
    <property type="term" value="F:hydrolase activity"/>
    <property type="evidence" value="ECO:0007669"/>
    <property type="project" value="UniProtKB-KW"/>
</dbReference>
<dbReference type="PANTHER" id="PTHR20935:SF0">
    <property type="entry name" value="SERINE_THREONINE-PROTEIN PHOSPHATASE PGAM5, MITOCHONDRIAL"/>
    <property type="match status" value="1"/>
</dbReference>
<dbReference type="Gene3D" id="3.40.50.1240">
    <property type="entry name" value="Phosphoglycerate mutase-like"/>
    <property type="match status" value="1"/>
</dbReference>
<keyword evidence="3" id="KW-1185">Reference proteome</keyword>
<dbReference type="PANTHER" id="PTHR20935">
    <property type="entry name" value="PHOSPHOGLYCERATE MUTASE-RELATED"/>
    <property type="match status" value="1"/>
</dbReference>
<evidence type="ECO:0000313" key="2">
    <source>
        <dbReference type="EMBL" id="SEM59009.1"/>
    </source>
</evidence>
<dbReference type="InterPro" id="IPR013078">
    <property type="entry name" value="His_Pase_superF_clade-1"/>
</dbReference>
<dbReference type="SUPFAM" id="SSF53254">
    <property type="entry name" value="Phosphoglycerate mutase-like"/>
    <property type="match status" value="1"/>
</dbReference>
<name>A0A1H7ZND7_STRJI</name>
<reference evidence="3" key="1">
    <citation type="submission" date="2016-10" db="EMBL/GenBank/DDBJ databases">
        <authorList>
            <person name="Varghese N."/>
        </authorList>
    </citation>
    <scope>NUCLEOTIDE SEQUENCE [LARGE SCALE GENOMIC DNA]</scope>
    <source>
        <strain evidence="3">DSM 45096 / BCRC 16803 / CGMCC 4.1857 / CIP 109030 / JCM 12277 / KCTC 19219 / NBRC 100920 / 33214</strain>
    </source>
</reference>
<dbReference type="InterPro" id="IPR029033">
    <property type="entry name" value="His_PPase_superfam"/>
</dbReference>
<dbReference type="Proteomes" id="UP000183015">
    <property type="component" value="Unassembled WGS sequence"/>
</dbReference>
<dbReference type="AlphaFoldDB" id="A0A1H7ZND7"/>
<dbReference type="eggNOG" id="COG0406">
    <property type="taxonomic scope" value="Bacteria"/>
</dbReference>
<evidence type="ECO:0000256" key="1">
    <source>
        <dbReference type="ARBA" id="ARBA00022801"/>
    </source>
</evidence>
<accession>A0A1H7ZND7</accession>
<dbReference type="InterPro" id="IPR051021">
    <property type="entry name" value="Mito_Ser/Thr_phosphatase"/>
</dbReference>
<proteinExistence type="predicted"/>
<dbReference type="Pfam" id="PF00300">
    <property type="entry name" value="His_Phos_1"/>
    <property type="match status" value="2"/>
</dbReference>